<dbReference type="PANTHER" id="PTHR31109">
    <property type="entry name" value="PROTEIN FAM207A"/>
    <property type="match status" value="1"/>
</dbReference>
<dbReference type="InterPro" id="IPR028160">
    <property type="entry name" value="Slx9-like"/>
</dbReference>
<dbReference type="Proteomes" id="UP000615446">
    <property type="component" value="Unassembled WGS sequence"/>
</dbReference>
<feature type="region of interest" description="Disordered" evidence="5">
    <location>
        <begin position="405"/>
        <end position="461"/>
    </location>
</feature>
<gene>
    <name evidence="6" type="ORF">RCL2_000411400</name>
</gene>
<dbReference type="GO" id="GO:0005730">
    <property type="term" value="C:nucleolus"/>
    <property type="evidence" value="ECO:0007669"/>
    <property type="project" value="UniProtKB-SubCell"/>
</dbReference>
<proteinExistence type="inferred from homology"/>
<dbReference type="GO" id="GO:0006357">
    <property type="term" value="P:regulation of transcription by RNA polymerase II"/>
    <property type="evidence" value="ECO:0007669"/>
    <property type="project" value="InterPro"/>
</dbReference>
<protein>
    <recommendedName>
        <fullName evidence="3">Ribosome biogenesis protein SLX9</fullName>
    </recommendedName>
</protein>
<dbReference type="Pfam" id="PF15341">
    <property type="entry name" value="SLX9"/>
    <property type="match status" value="1"/>
</dbReference>
<dbReference type="GO" id="GO:0030686">
    <property type="term" value="C:90S preribosome"/>
    <property type="evidence" value="ECO:0007669"/>
    <property type="project" value="InterPro"/>
</dbReference>
<comment type="caution">
    <text evidence="6">The sequence shown here is derived from an EMBL/GenBank/DDBJ whole genome shotgun (WGS) entry which is preliminary data.</text>
</comment>
<comment type="similarity">
    <text evidence="2">Belongs to the SLX9 family.</text>
</comment>
<dbReference type="GO" id="GO:0030688">
    <property type="term" value="C:preribosome, small subunit precursor"/>
    <property type="evidence" value="ECO:0007669"/>
    <property type="project" value="InterPro"/>
</dbReference>
<evidence type="ECO:0000256" key="2">
    <source>
        <dbReference type="ARBA" id="ARBA00011022"/>
    </source>
</evidence>
<evidence type="ECO:0000313" key="6">
    <source>
        <dbReference type="EMBL" id="GES76721.1"/>
    </source>
</evidence>
<dbReference type="GO" id="GO:0016592">
    <property type="term" value="C:mediator complex"/>
    <property type="evidence" value="ECO:0007669"/>
    <property type="project" value="InterPro"/>
</dbReference>
<dbReference type="PANTHER" id="PTHR31109:SF2">
    <property type="entry name" value="RIBOSOME BIOGENESIS PROTEIN SLX9 HOMOLOG"/>
    <property type="match status" value="1"/>
</dbReference>
<evidence type="ECO:0000256" key="4">
    <source>
        <dbReference type="ARBA" id="ARBA00023242"/>
    </source>
</evidence>
<dbReference type="OrthoDB" id="1938591at2759"/>
<sequence length="574" mass="65998">MSLTQKPKTLKQSNLSDLSIPFSVLPSPFQTVLVINATQHRQAIQKVTEIDQEIRNAGVNLTLIAEVTKEEKVEYSNLMADLIPLYAKINRLIPLHYIISKNSDAATRNLITMKYLIQQQFIALPDEHYFLTVDELQKHKNLLQELEKYEHALEKLQNSGGYAACSIQFLSKQEESLSHNNLSDEVSDIEHSLPPLKSGTGALAKFLTLVENDSLDDLSNRVGDLLTPTMNNIRQTGNLNRNQTKNHLNTNNELDKCQSNRDFVTPKNEFDEQRDRKLMTYASDSLGFLGSYGRNFKINLLKNTNFTIQKNFGIIFKKMTRSQFTKCTANFVLRERLKEGIVRKGHLCLFYCNFSPTITCDYYIMPKVRKTRKSLHYNVPNRKFAVSADKVEKVVIGSALTEEMKEESNMEKEIPPKGPHTKKEKAKERREKWIKKFEPTNRSTQRSKKNKKKKKKSRQMDICEEETTLNISDLKEYLPDINIEGESTNLARQVKKNQKKSQNLNLILNLKSVKSKSARKIVAMSEIQRFHKVLNHSAFKADPLSTIKQHIENTIEKKQVIDDKSSTMNIDSIS</sequence>
<dbReference type="EMBL" id="BLAL01000025">
    <property type="protein sequence ID" value="GES76721.1"/>
    <property type="molecule type" value="Genomic_DNA"/>
</dbReference>
<dbReference type="InterPro" id="IPR008626">
    <property type="entry name" value="Mediator_Med15_fun"/>
</dbReference>
<dbReference type="Pfam" id="PF05397">
    <property type="entry name" value="Med15_fungi"/>
    <property type="match status" value="1"/>
</dbReference>
<feature type="compositionally biased region" description="Basic residues" evidence="5">
    <location>
        <begin position="445"/>
        <end position="457"/>
    </location>
</feature>
<feature type="compositionally biased region" description="Basic and acidic residues" evidence="5">
    <location>
        <begin position="425"/>
        <end position="439"/>
    </location>
</feature>
<evidence type="ECO:0000256" key="3">
    <source>
        <dbReference type="ARBA" id="ARBA00021321"/>
    </source>
</evidence>
<comment type="subcellular location">
    <subcellularLocation>
        <location evidence="1">Nucleus</location>
        <location evidence="1">Nucleolus</location>
    </subcellularLocation>
</comment>
<accession>A0A8H3KYJ8</accession>
<keyword evidence="4" id="KW-0539">Nucleus</keyword>
<dbReference type="GO" id="GO:0003712">
    <property type="term" value="F:transcription coregulator activity"/>
    <property type="evidence" value="ECO:0007669"/>
    <property type="project" value="InterPro"/>
</dbReference>
<evidence type="ECO:0000256" key="1">
    <source>
        <dbReference type="ARBA" id="ARBA00004604"/>
    </source>
</evidence>
<reference evidence="6" key="1">
    <citation type="submission" date="2019-10" db="EMBL/GenBank/DDBJ databases">
        <title>Conservation and host-specific expression of non-tandemly repeated heterogenous ribosome RNA gene in arbuscular mycorrhizal fungi.</title>
        <authorList>
            <person name="Maeda T."/>
            <person name="Kobayashi Y."/>
            <person name="Nakagawa T."/>
            <person name="Ezawa T."/>
            <person name="Yamaguchi K."/>
            <person name="Bino T."/>
            <person name="Nishimoto Y."/>
            <person name="Shigenobu S."/>
            <person name="Kawaguchi M."/>
        </authorList>
    </citation>
    <scope>NUCLEOTIDE SEQUENCE</scope>
    <source>
        <strain evidence="6">HR1</strain>
    </source>
</reference>
<evidence type="ECO:0000256" key="5">
    <source>
        <dbReference type="SAM" id="MobiDB-lite"/>
    </source>
</evidence>
<feature type="compositionally biased region" description="Basic and acidic residues" evidence="5">
    <location>
        <begin position="405"/>
        <end position="415"/>
    </location>
</feature>
<evidence type="ECO:0000313" key="7">
    <source>
        <dbReference type="Proteomes" id="UP000615446"/>
    </source>
</evidence>
<name>A0A8H3KYJ8_9GLOM</name>
<dbReference type="AlphaFoldDB" id="A0A8H3KYJ8"/>
<organism evidence="6 7">
    <name type="scientific">Rhizophagus clarus</name>
    <dbReference type="NCBI Taxonomy" id="94130"/>
    <lineage>
        <taxon>Eukaryota</taxon>
        <taxon>Fungi</taxon>
        <taxon>Fungi incertae sedis</taxon>
        <taxon>Mucoromycota</taxon>
        <taxon>Glomeromycotina</taxon>
        <taxon>Glomeromycetes</taxon>
        <taxon>Glomerales</taxon>
        <taxon>Glomeraceae</taxon>
        <taxon>Rhizophagus</taxon>
    </lineage>
</organism>
<dbReference type="GO" id="GO:0000462">
    <property type="term" value="P:maturation of SSU-rRNA from tricistronic rRNA transcript (SSU-rRNA, 5.8S rRNA, LSU-rRNA)"/>
    <property type="evidence" value="ECO:0007669"/>
    <property type="project" value="InterPro"/>
</dbReference>